<name>A0A2S7SPU9_9BACT</name>
<dbReference type="AlphaFoldDB" id="A0A2S7SPU9"/>
<reference evidence="1 2" key="1">
    <citation type="submission" date="2018-01" db="EMBL/GenBank/DDBJ databases">
        <title>A novel member of the phylum Bacteroidetes isolated from glacier ice.</title>
        <authorList>
            <person name="Liu Q."/>
            <person name="Xin Y.-H."/>
        </authorList>
    </citation>
    <scope>NUCLEOTIDE SEQUENCE [LARGE SCALE GENOMIC DNA]</scope>
    <source>
        <strain evidence="1 2">RB1R16</strain>
    </source>
</reference>
<dbReference type="Proteomes" id="UP000239872">
    <property type="component" value="Unassembled WGS sequence"/>
</dbReference>
<evidence type="ECO:0008006" key="3">
    <source>
        <dbReference type="Google" id="ProtNLM"/>
    </source>
</evidence>
<comment type="caution">
    <text evidence="1">The sequence shown here is derived from an EMBL/GenBank/DDBJ whole genome shotgun (WGS) entry which is preliminary data.</text>
</comment>
<evidence type="ECO:0000313" key="2">
    <source>
        <dbReference type="Proteomes" id="UP000239872"/>
    </source>
</evidence>
<gene>
    <name evidence="1" type="ORF">CJD36_021965</name>
</gene>
<protein>
    <recommendedName>
        <fullName evidence="3">Endonuclease/exonuclease/phosphatase domain-containing protein</fullName>
    </recommendedName>
</protein>
<sequence>MFLGDNSGTAPAGFADSILRFALDSAFANRYAYCSYTNDAAADNISLLFYDKTKFGFTGIVVTYSNVTDFSTYKLYYKSSGLITGDTIFLYVTLNHTQSGNSSTTRNAQISGEMSQLASIFTALPNMLNMGDFNTHNSSEGCYQTLVSPSNPAFAFSDPPFYPDATYVYPADWDNNPLDFAKNLTTSTRSSSSVPNSCGTSGGGKSWYDHIFLSPPLVSGTMRMRYIPHSYFAVGNDGNRTGISINGLPVNTSAPASVIQAIFQMSNKYPVMASLEVDTSTLVSIVSTRLQSSFAVCYPVHQQLRIRLEGFEKYNTIRVESKDMLGHNISENEVPSADGIIQIPFNGPPGSYILELYNGGSLLGKTLFTK</sequence>
<proteinExistence type="predicted"/>
<organism evidence="1 2">
    <name type="scientific">Flavipsychrobacter stenotrophus</name>
    <dbReference type="NCBI Taxonomy" id="2077091"/>
    <lineage>
        <taxon>Bacteria</taxon>
        <taxon>Pseudomonadati</taxon>
        <taxon>Bacteroidota</taxon>
        <taxon>Chitinophagia</taxon>
        <taxon>Chitinophagales</taxon>
        <taxon>Chitinophagaceae</taxon>
        <taxon>Flavipsychrobacter</taxon>
    </lineage>
</organism>
<accession>A0A2S7SPU9</accession>
<dbReference type="Gene3D" id="3.60.10.10">
    <property type="entry name" value="Endonuclease/exonuclease/phosphatase"/>
    <property type="match status" value="1"/>
</dbReference>
<dbReference type="EMBL" id="PPSL01000010">
    <property type="protein sequence ID" value="PQJ08933.1"/>
    <property type="molecule type" value="Genomic_DNA"/>
</dbReference>
<keyword evidence="2" id="KW-1185">Reference proteome</keyword>
<dbReference type="InterPro" id="IPR036691">
    <property type="entry name" value="Endo/exonu/phosph_ase_sf"/>
</dbReference>
<evidence type="ECO:0000313" key="1">
    <source>
        <dbReference type="EMBL" id="PQJ08933.1"/>
    </source>
</evidence>
<dbReference type="SUPFAM" id="SSF56219">
    <property type="entry name" value="DNase I-like"/>
    <property type="match status" value="1"/>
</dbReference>